<keyword evidence="4" id="KW-0808">Transferase</keyword>
<dbReference type="InterPro" id="IPR035983">
    <property type="entry name" value="Hect_E3_ubiquitin_ligase"/>
</dbReference>
<dbReference type="InterPro" id="IPR000569">
    <property type="entry name" value="HECT_dom"/>
</dbReference>
<comment type="caution">
    <text evidence="9">The sequence shown here is derived from an EMBL/GenBank/DDBJ whole genome shotgun (WGS) entry which is preliminary data.</text>
</comment>
<feature type="compositionally biased region" description="Polar residues" evidence="7">
    <location>
        <begin position="48"/>
        <end position="60"/>
    </location>
</feature>
<dbReference type="OrthoDB" id="423283at2759"/>
<dbReference type="SUPFAM" id="SSF56204">
    <property type="entry name" value="Hect, E3 ligase catalytic domain"/>
    <property type="match status" value="1"/>
</dbReference>
<dbReference type="InterPro" id="IPR011989">
    <property type="entry name" value="ARM-like"/>
</dbReference>
<evidence type="ECO:0000256" key="6">
    <source>
        <dbReference type="PROSITE-ProRule" id="PRU00104"/>
    </source>
</evidence>
<evidence type="ECO:0000256" key="5">
    <source>
        <dbReference type="ARBA" id="ARBA00022786"/>
    </source>
</evidence>
<feature type="region of interest" description="Disordered" evidence="7">
    <location>
        <begin position="1"/>
        <end position="211"/>
    </location>
</feature>
<dbReference type="SUPFAM" id="SSF48371">
    <property type="entry name" value="ARM repeat"/>
    <property type="match status" value="1"/>
</dbReference>
<dbReference type="InterPro" id="IPR057948">
    <property type="entry name" value="TPR_TRIP12_N"/>
</dbReference>
<keyword evidence="10" id="KW-1185">Reference proteome</keyword>
<dbReference type="GO" id="GO:0043161">
    <property type="term" value="P:proteasome-mediated ubiquitin-dependent protein catabolic process"/>
    <property type="evidence" value="ECO:0007669"/>
    <property type="project" value="TreeGrafter"/>
</dbReference>
<dbReference type="Gene3D" id="3.30.2410.10">
    <property type="entry name" value="Hect, E3 ligase catalytic domain"/>
    <property type="match status" value="1"/>
</dbReference>
<comment type="similarity">
    <text evidence="2">Belongs to the UPL family. K-HECT subfamily.</text>
</comment>
<accession>A0A8H3G662</accession>
<evidence type="ECO:0000256" key="2">
    <source>
        <dbReference type="ARBA" id="ARBA00006331"/>
    </source>
</evidence>
<organism evidence="9 10">
    <name type="scientific">Imshaugia aleurites</name>
    <dbReference type="NCBI Taxonomy" id="172621"/>
    <lineage>
        <taxon>Eukaryota</taxon>
        <taxon>Fungi</taxon>
        <taxon>Dikarya</taxon>
        <taxon>Ascomycota</taxon>
        <taxon>Pezizomycotina</taxon>
        <taxon>Lecanoromycetes</taxon>
        <taxon>OSLEUM clade</taxon>
        <taxon>Lecanoromycetidae</taxon>
        <taxon>Lecanorales</taxon>
        <taxon>Lecanorineae</taxon>
        <taxon>Parmeliaceae</taxon>
        <taxon>Imshaugia</taxon>
    </lineage>
</organism>
<dbReference type="InterPro" id="IPR016024">
    <property type="entry name" value="ARM-type_fold"/>
</dbReference>
<dbReference type="SMART" id="SM00119">
    <property type="entry name" value="HECTc"/>
    <property type="match status" value="1"/>
</dbReference>
<feature type="region of interest" description="Disordered" evidence="7">
    <location>
        <begin position="1188"/>
        <end position="1218"/>
    </location>
</feature>
<dbReference type="Proteomes" id="UP000664534">
    <property type="component" value="Unassembled WGS sequence"/>
</dbReference>
<feature type="compositionally biased region" description="Low complexity" evidence="7">
    <location>
        <begin position="13"/>
        <end position="32"/>
    </location>
</feature>
<feature type="compositionally biased region" description="Acidic residues" evidence="7">
    <location>
        <begin position="761"/>
        <end position="782"/>
    </location>
</feature>
<dbReference type="PANTHER" id="PTHR45670">
    <property type="entry name" value="E3 UBIQUITIN-PROTEIN LIGASE TRIP12"/>
    <property type="match status" value="1"/>
</dbReference>
<feature type="region of interest" description="Disordered" evidence="7">
    <location>
        <begin position="1053"/>
        <end position="1135"/>
    </location>
</feature>
<evidence type="ECO:0000256" key="1">
    <source>
        <dbReference type="ARBA" id="ARBA00000885"/>
    </source>
</evidence>
<name>A0A8H3G662_9LECA</name>
<feature type="active site" description="Glycyl thioester intermediate" evidence="6">
    <location>
        <position position="1819"/>
    </location>
</feature>
<feature type="compositionally biased region" description="Polar residues" evidence="7">
    <location>
        <begin position="130"/>
        <end position="141"/>
    </location>
</feature>
<evidence type="ECO:0000256" key="4">
    <source>
        <dbReference type="ARBA" id="ARBA00022679"/>
    </source>
</evidence>
<dbReference type="EMBL" id="CAJPDT010000098">
    <property type="protein sequence ID" value="CAF9937278.1"/>
    <property type="molecule type" value="Genomic_DNA"/>
</dbReference>
<sequence>MSSRVTRSATKLAAESSSAVATPASTSAAAQPLPKPRKRKALPDRDPSPNNTADTNNSTPPRRVKKQKVVAEASSTPTLPNPRRRSAQQPVTMAKPGPSSGNAGEKEKSPPAIPDTSRRKSSRSKKSTQDPESSSLPTASTKRSKKAPTKKAEDVVAKSPDETPVNDPKPIVETPRDDDSSDDDGNDGEAAARRKFDEEDDVEGDPFRGGYLGGNVPHASMSSTLRALSGYVSGVSQRLRDILNNLRQKEDPSVQLIALQELSEILLVSNEDNLSGHFSPDSFIKELVTLMQPQPSEYGPENPEIMLLACRCIANLMEALPPSTANVVYGGAVPILCQKLLEIDYIDLAEQALSTLEKISVEFPSAIVREGGLGACLNFLEFFATSTQRTAVTTAANCCKNLPQDSFSVVKKVMPVLLNVLSSSDQKVVEQGSICVSRVVESFKYQQEKLEELVSINLLKAIRRLLQPGTTNLIGPNIHTQFLRVLSITARASPRLSAELLKIDIVDTLYQILTGVSPPSGLDDVASQIDSVFIMQALIHRPREQISETLNVICELLPEVQTDGLSFNDDSQDAGLIADGAMSHVDIASGSSHNAKRVGLLKGCKEELKRFAIVLIPTLTDAYSSTVNLVVRQKVLLAQLKMVSNLDASILEDALRTVPYASYLASILSQEDHPSLVTSALKASDLLLNRLPSIYGYQFYREGVMAEVSKLASNPIAKIENKPKINRADPDTEPEDPEPHTLKALVEQPNDKAAADVHSEDDSDHEDDDDDDGNEDDDDDEPREIREDISPSPSDSSSSRENYPMNAVASDRDINVLRAKKFLEVHETAKGNNMRDSASAILEELTNLAASIENCYAVDKIRDGAELFTKLSKHFQGDALETITSSELLHSEIVRVLLDVFSSSADDVSAKARKTFLEVFMSAPTQASTTQNAPPTPFSVFVHKLQDLLSRAEHFEVVTVHHNALDNNRSSPAAMLSKQIRLKLMAADDDAEMPRPYKNLMISIHAIATFKALDDYLRPRISLSDRPRSARHREGVSHALAAFAAAAGISNSHHRLAERGGTANEDSLAHPTPSDPATPARATRKGPKPKNPPAASESTLAKDKSSSARRSSRKHQSADHSPPDAPASAHERVQSPLECADERHISDEDDVDDSSALDAIVDDLEDGIEGEQAPEPTAVNMEIASTGKVTARKEDGTRVATPSQGALASLNGPPSARSRELAAGINPSSLGRAMSYSAAVQTVPQDWHIEFSINGRPLPNETTIYRAVLNDKSEPADPARRNIWSAIHTVNFKRVPGPPPAESTLLKSLTGTSSPANPGMPTSLHEHPTTSKILRLLNILHEMNANLDDVLDDSKSNIDVNPEPVAQFVNTKLTAKLNRQLEEPLIVASNCLPRWSEDLARLYPFLFPFETRHLFLQSTSFGYARSMTRWQNQSAEENRRERHRDDRPFMGRLQRQKVRISRSRMLDSAMKVMELYGGSSSVLEVEYFEEVGTGLGPTLEFYSTVSKEFSKKSTKLWRENDANENDEYAFGNLGMFPAPMNAEKADSEAGKKILNVFKMLGKFIARSMLDSRIIDVSLNPTFFRIGDQPSTVPLSLGAVKTVDSHLAKSLKLLKQYAIAKKDIDGKSYKSASQKAQAERKVVINGARIEDLGLDFTLPGYPAIELIPDGGNTPVTLENVASYVEKVIDMTLGSGVQRQVDHFRLGFSEVFPYTALKAFTPSELVMLFGRVEEDWSIETLLDSIKADHGFNMDSKSVRNLLQTMSELSAPQRRDFLQFVTGSPKLPIGGFKSLNPMFTVVCKPSEPPYTSDDFLISVMTCANYVKLPDYTNIDVLKKRLLTAIQEGQGAFHLS</sequence>
<feature type="compositionally biased region" description="Basic and acidic residues" evidence="7">
    <location>
        <begin position="749"/>
        <end position="760"/>
    </location>
</feature>
<gene>
    <name evidence="9" type="primary">UFD4</name>
    <name evidence="9" type="ORF">IMSHALPRED_011084</name>
</gene>
<dbReference type="GO" id="GO:0061630">
    <property type="term" value="F:ubiquitin protein ligase activity"/>
    <property type="evidence" value="ECO:0007669"/>
    <property type="project" value="UniProtKB-EC"/>
</dbReference>
<dbReference type="PANTHER" id="PTHR45670:SF1">
    <property type="entry name" value="E3 UBIQUITIN-PROTEIN LIGASE HECTD1"/>
    <property type="match status" value="1"/>
</dbReference>
<dbReference type="GO" id="GO:0000209">
    <property type="term" value="P:protein polyubiquitination"/>
    <property type="evidence" value="ECO:0007669"/>
    <property type="project" value="TreeGrafter"/>
</dbReference>
<feature type="region of interest" description="Disordered" evidence="7">
    <location>
        <begin position="746"/>
        <end position="807"/>
    </location>
</feature>
<evidence type="ECO:0000259" key="8">
    <source>
        <dbReference type="PROSITE" id="PS50237"/>
    </source>
</evidence>
<dbReference type="EC" id="2.3.2.26" evidence="3"/>
<evidence type="ECO:0000256" key="7">
    <source>
        <dbReference type="SAM" id="MobiDB-lite"/>
    </source>
</evidence>
<dbReference type="Gene3D" id="3.90.1750.10">
    <property type="entry name" value="Hect, E3 ligase catalytic domains"/>
    <property type="match status" value="1"/>
</dbReference>
<dbReference type="CDD" id="cd00078">
    <property type="entry name" value="HECTc"/>
    <property type="match status" value="1"/>
</dbReference>
<evidence type="ECO:0000256" key="3">
    <source>
        <dbReference type="ARBA" id="ARBA00012485"/>
    </source>
</evidence>
<feature type="domain" description="HECT" evidence="8">
    <location>
        <begin position="1496"/>
        <end position="1852"/>
    </location>
</feature>
<dbReference type="GO" id="GO:0016607">
    <property type="term" value="C:nuclear speck"/>
    <property type="evidence" value="ECO:0007669"/>
    <property type="project" value="TreeGrafter"/>
</dbReference>
<proteinExistence type="inferred from homology"/>
<dbReference type="PROSITE" id="PS50237">
    <property type="entry name" value="HECT"/>
    <property type="match status" value="1"/>
</dbReference>
<dbReference type="InterPro" id="IPR045322">
    <property type="entry name" value="HECTD1/TRIP12-like"/>
</dbReference>
<reference evidence="9" key="1">
    <citation type="submission" date="2021-03" db="EMBL/GenBank/DDBJ databases">
        <authorList>
            <person name="Tagirdzhanova G."/>
        </authorList>
    </citation>
    <scope>NUCLEOTIDE SEQUENCE</scope>
</reference>
<keyword evidence="5 6" id="KW-0833">Ubl conjugation pathway</keyword>
<dbReference type="Pfam" id="PF25579">
    <property type="entry name" value="TPR_TRIP12_N"/>
    <property type="match status" value="1"/>
</dbReference>
<evidence type="ECO:0000313" key="10">
    <source>
        <dbReference type="Proteomes" id="UP000664534"/>
    </source>
</evidence>
<comment type="catalytic activity">
    <reaction evidence="1">
        <text>S-ubiquitinyl-[E2 ubiquitin-conjugating enzyme]-L-cysteine + [acceptor protein]-L-lysine = [E2 ubiquitin-conjugating enzyme]-L-cysteine + N(6)-ubiquitinyl-[acceptor protein]-L-lysine.</text>
        <dbReference type="EC" id="2.3.2.26"/>
    </reaction>
</comment>
<feature type="compositionally biased region" description="Low complexity" evidence="7">
    <location>
        <begin position="790"/>
        <end position="801"/>
    </location>
</feature>
<evidence type="ECO:0000313" key="9">
    <source>
        <dbReference type="EMBL" id="CAF9937278.1"/>
    </source>
</evidence>
<protein>
    <recommendedName>
        <fullName evidence="3">HECT-type E3 ubiquitin transferase</fullName>
        <ecNumber evidence="3">2.3.2.26</ecNumber>
    </recommendedName>
</protein>
<dbReference type="Gene3D" id="1.25.10.10">
    <property type="entry name" value="Leucine-rich Repeat Variant"/>
    <property type="match status" value="1"/>
</dbReference>
<dbReference type="Pfam" id="PF00632">
    <property type="entry name" value="HECT"/>
    <property type="match status" value="1"/>
</dbReference>
<feature type="compositionally biased region" description="Basic and acidic residues" evidence="7">
    <location>
        <begin position="150"/>
        <end position="161"/>
    </location>
</feature>